<reference evidence="3" key="2">
    <citation type="submission" date="2021-09" db="EMBL/GenBank/DDBJ databases">
        <authorList>
            <person name="Gilroy R."/>
        </authorList>
    </citation>
    <scope>NUCLEOTIDE SEQUENCE</scope>
    <source>
        <strain evidence="3">USAMLcec4-12693</strain>
    </source>
</reference>
<gene>
    <name evidence="3" type="ORF">K8V39_09725</name>
</gene>
<dbReference type="Proteomes" id="UP000813420">
    <property type="component" value="Unassembled WGS sequence"/>
</dbReference>
<dbReference type="GO" id="GO:0030153">
    <property type="term" value="P:bacteriocin immunity"/>
    <property type="evidence" value="ECO:0007669"/>
    <property type="project" value="InterPro"/>
</dbReference>
<name>A0A9D2VYX7_9FIRM</name>
<dbReference type="AlphaFoldDB" id="A0A9D2VYX7"/>
<feature type="domain" description="Uncharacterized protein YyaB-like PH" evidence="2">
    <location>
        <begin position="59"/>
        <end position="129"/>
    </location>
</feature>
<evidence type="ECO:0000256" key="1">
    <source>
        <dbReference type="SAM" id="Phobius"/>
    </source>
</evidence>
<dbReference type="InterPro" id="IPR009589">
    <property type="entry name" value="PH_YyaB-like"/>
</dbReference>
<accession>A0A9D2VYX7</accession>
<protein>
    <submittedName>
        <fullName evidence="3">PH domain-containing protein</fullName>
    </submittedName>
</protein>
<dbReference type="EMBL" id="DYXE01000083">
    <property type="protein sequence ID" value="HJH50529.1"/>
    <property type="molecule type" value="Genomic_DNA"/>
</dbReference>
<reference evidence="3" key="1">
    <citation type="journal article" date="2021" name="PeerJ">
        <title>Extensive microbial diversity within the chicken gut microbiome revealed by metagenomics and culture.</title>
        <authorList>
            <person name="Gilroy R."/>
            <person name="Ravi A."/>
            <person name="Getino M."/>
            <person name="Pursley I."/>
            <person name="Horton D.L."/>
            <person name="Alikhan N.F."/>
            <person name="Baker D."/>
            <person name="Gharbi K."/>
            <person name="Hall N."/>
            <person name="Watson M."/>
            <person name="Adriaenssens E.M."/>
            <person name="Foster-Nyarko E."/>
            <person name="Jarju S."/>
            <person name="Secka A."/>
            <person name="Antonio M."/>
            <person name="Oren A."/>
            <person name="Chaudhuri R.R."/>
            <person name="La Ragione R."/>
            <person name="Hildebrand F."/>
            <person name="Pallen M.J."/>
        </authorList>
    </citation>
    <scope>NUCLEOTIDE SEQUENCE</scope>
    <source>
        <strain evidence="3">USAMLcec4-12693</strain>
    </source>
</reference>
<dbReference type="Pfam" id="PF06713">
    <property type="entry name" value="bPH_4"/>
    <property type="match status" value="1"/>
</dbReference>
<comment type="caution">
    <text evidence="3">The sequence shown here is derived from an EMBL/GenBank/DDBJ whole genome shotgun (WGS) entry which is preliminary data.</text>
</comment>
<evidence type="ECO:0000259" key="2">
    <source>
        <dbReference type="Pfam" id="PF06713"/>
    </source>
</evidence>
<evidence type="ECO:0000313" key="4">
    <source>
        <dbReference type="Proteomes" id="UP000813420"/>
    </source>
</evidence>
<sequence length="136" mass="15834">MKFRGKVAVWWYLIIVILNVALIGMIVKYGLHYISYFYILPAGLLDLYLIPVCFANYVELDKKKIFIRFGFSREEVLVEDITAMHRADRFTLSFCASADVVLLACRNKKNVVVSLKDNKAFMDELQKLNKKIKVYI</sequence>
<organism evidence="3 4">
    <name type="scientific">Merdimonas faecis</name>
    <dbReference type="NCBI Taxonomy" id="1653435"/>
    <lineage>
        <taxon>Bacteria</taxon>
        <taxon>Bacillati</taxon>
        <taxon>Bacillota</taxon>
        <taxon>Clostridia</taxon>
        <taxon>Lachnospirales</taxon>
        <taxon>Lachnospiraceae</taxon>
        <taxon>Merdimonas</taxon>
    </lineage>
</organism>
<evidence type="ECO:0000313" key="3">
    <source>
        <dbReference type="EMBL" id="HJH50529.1"/>
    </source>
</evidence>
<keyword evidence="1" id="KW-0472">Membrane</keyword>
<feature type="transmembrane region" description="Helical" evidence="1">
    <location>
        <begin position="33"/>
        <end position="58"/>
    </location>
</feature>
<keyword evidence="1" id="KW-0812">Transmembrane</keyword>
<dbReference type="OrthoDB" id="1651360at2"/>
<feature type="transmembrane region" description="Helical" evidence="1">
    <location>
        <begin position="7"/>
        <end position="27"/>
    </location>
</feature>
<dbReference type="RefSeq" id="WP_070087905.1">
    <property type="nucleotide sequence ID" value="NZ_CABMJS010000007.1"/>
</dbReference>
<proteinExistence type="predicted"/>
<keyword evidence="1" id="KW-1133">Transmembrane helix</keyword>